<organism evidence="6 7">
    <name type="scientific">Sinocyclocheilus rhinocerous</name>
    <dbReference type="NCBI Taxonomy" id="307959"/>
    <lineage>
        <taxon>Eukaryota</taxon>
        <taxon>Metazoa</taxon>
        <taxon>Chordata</taxon>
        <taxon>Craniata</taxon>
        <taxon>Vertebrata</taxon>
        <taxon>Euteleostomi</taxon>
        <taxon>Actinopterygii</taxon>
        <taxon>Neopterygii</taxon>
        <taxon>Teleostei</taxon>
        <taxon>Ostariophysi</taxon>
        <taxon>Cypriniformes</taxon>
        <taxon>Cyprinidae</taxon>
        <taxon>Cyprininae</taxon>
        <taxon>Sinocyclocheilus</taxon>
    </lineage>
</organism>
<evidence type="ECO:0000256" key="4">
    <source>
        <dbReference type="SAM" id="Coils"/>
    </source>
</evidence>
<dbReference type="InterPro" id="IPR045058">
    <property type="entry name" value="GIMA/IAN/Toc"/>
</dbReference>
<keyword evidence="2" id="KW-0547">Nucleotide-binding</keyword>
<feature type="domain" description="AIG1-type G" evidence="5">
    <location>
        <begin position="246"/>
        <end position="440"/>
    </location>
</feature>
<dbReference type="Ensembl" id="ENSSRHT00000036565.1">
    <property type="protein sequence ID" value="ENSSRHP00000035528.1"/>
    <property type="gene ID" value="ENSSRHG00000018235.1"/>
</dbReference>
<dbReference type="PANTHER" id="PTHR10903">
    <property type="entry name" value="GTPASE, IMAP FAMILY MEMBER-RELATED"/>
    <property type="match status" value="1"/>
</dbReference>
<dbReference type="InterPro" id="IPR027417">
    <property type="entry name" value="P-loop_NTPase"/>
</dbReference>
<protein>
    <recommendedName>
        <fullName evidence="5">AIG1-type G domain-containing protein</fullName>
    </recommendedName>
</protein>
<dbReference type="FunFam" id="3.40.50.300:FF:000366">
    <property type="entry name" value="GTPase, IMAP family member 2"/>
    <property type="match status" value="3"/>
</dbReference>
<evidence type="ECO:0000313" key="7">
    <source>
        <dbReference type="Proteomes" id="UP000472270"/>
    </source>
</evidence>
<evidence type="ECO:0000313" key="6">
    <source>
        <dbReference type="Ensembl" id="ENSSRHP00000035528.1"/>
    </source>
</evidence>
<feature type="domain" description="AIG1-type G" evidence="5">
    <location>
        <begin position="6"/>
        <end position="199"/>
    </location>
</feature>
<reference evidence="6" key="2">
    <citation type="submission" date="2025-09" db="UniProtKB">
        <authorList>
            <consortium name="Ensembl"/>
        </authorList>
    </citation>
    <scope>IDENTIFICATION</scope>
</reference>
<keyword evidence="3" id="KW-0342">GTP-binding</keyword>
<dbReference type="GO" id="GO:0005525">
    <property type="term" value="F:GTP binding"/>
    <property type="evidence" value="ECO:0007669"/>
    <property type="project" value="UniProtKB-KW"/>
</dbReference>
<evidence type="ECO:0000259" key="5">
    <source>
        <dbReference type="PROSITE" id="PS51720"/>
    </source>
</evidence>
<name>A0A673I8Z1_9TELE</name>
<feature type="domain" description="AIG1-type G" evidence="5">
    <location>
        <begin position="442"/>
        <end position="640"/>
    </location>
</feature>
<dbReference type="Proteomes" id="UP000472270">
    <property type="component" value="Unassembled WGS sequence"/>
</dbReference>
<sequence>MQYIKSCDLRIILLGKTGAGKTATGNTILGKNAFKETSEICEKQEGYMDGKNIVVFDTPGLFNASITKEQVKAEIERCVEMSAPGPHVFLMVIKLGVRFTEEERNSVQWIQENFGKEALIHTMILFTHTDLLKGKSLEEYIRESHYLPKLVDSCGGKYHSFNNEDRNNQQVTKLLQKINGIMREHGIKHYKPDMFKTTKTEITGKDKMNLRKFAYTVCAIALIGGILLETWHVKQELQKCEEENQQLTNEIILLGKTGAGKTATGNTILGRNAFKETSEICEKQEGYVDGKNIVVFDTPGLFNASITKEQVKAEIERCVEMSAPGPHVFLMVIKLGVRFTEEERNSVQWIQENFGKEALLRTIILFTYTDLLKGKSLEEYVRKSHYLPKIVDSCGGRYHSFNNEERTNQHQITELLLKINALRRANGMRHYTPEMFRCLLIVTDMRIVLLGNTGSGKSASGNTILNEDLFDVKHSPRSVTANCNKQEANVDGCTISVIDCPGLFDTRDKEILQTVTGQCMSLSYPGPHAFLLVMKLGVKFTEEEKNVMKWIQQNFGEDAMNYTIILFTHADVLKGKPVETYISKSNELKQLIKTCWGRYHSFNNENINNRDQVTELLQMIHKMVLFNGGNRTEQSDPGVPSDSCQVSIERLVLHRVTVSSIIFFNHEKR</sequence>
<keyword evidence="7" id="KW-1185">Reference proteome</keyword>
<keyword evidence="4" id="KW-0175">Coiled coil</keyword>
<evidence type="ECO:0000256" key="2">
    <source>
        <dbReference type="ARBA" id="ARBA00022741"/>
    </source>
</evidence>
<dbReference type="AlphaFoldDB" id="A0A673I8Z1"/>
<feature type="coiled-coil region" evidence="4">
    <location>
        <begin position="230"/>
        <end position="257"/>
    </location>
</feature>
<dbReference type="SUPFAM" id="SSF52540">
    <property type="entry name" value="P-loop containing nucleoside triphosphate hydrolases"/>
    <property type="match status" value="3"/>
</dbReference>
<dbReference type="PROSITE" id="PS51720">
    <property type="entry name" value="G_AIG1"/>
    <property type="match status" value="3"/>
</dbReference>
<dbReference type="Pfam" id="PF04548">
    <property type="entry name" value="AIG1"/>
    <property type="match status" value="3"/>
</dbReference>
<dbReference type="InterPro" id="IPR006703">
    <property type="entry name" value="G_AIG1"/>
</dbReference>
<dbReference type="CDD" id="cd01852">
    <property type="entry name" value="AIG1"/>
    <property type="match status" value="2"/>
</dbReference>
<reference evidence="6" key="1">
    <citation type="submission" date="2025-08" db="UniProtKB">
        <authorList>
            <consortium name="Ensembl"/>
        </authorList>
    </citation>
    <scope>IDENTIFICATION</scope>
</reference>
<accession>A0A673I8Z1</accession>
<evidence type="ECO:0000256" key="3">
    <source>
        <dbReference type="ARBA" id="ARBA00023134"/>
    </source>
</evidence>
<comment type="similarity">
    <text evidence="1">Belongs to the TRAFAC class TrmE-Era-EngA-EngB-Septin-like GTPase superfamily. AIG1/Toc34/Toc159-like paraseptin GTPase family. IAN subfamily.</text>
</comment>
<dbReference type="PANTHER" id="PTHR10903:SF188">
    <property type="entry name" value="GTPASE IMAP FAMILY MEMBER 2-LIKE-RELATED"/>
    <property type="match status" value="1"/>
</dbReference>
<dbReference type="Gene3D" id="3.40.50.300">
    <property type="entry name" value="P-loop containing nucleotide triphosphate hydrolases"/>
    <property type="match status" value="3"/>
</dbReference>
<proteinExistence type="inferred from homology"/>
<evidence type="ECO:0000256" key="1">
    <source>
        <dbReference type="ARBA" id="ARBA00008535"/>
    </source>
</evidence>